<reference evidence="2 3" key="1">
    <citation type="journal article" date="2019" name="Microorganisms">
        <title>Paenibacillus lutrae sp. nov., A Chitinolytic Species Isolated from A River Otter in Castril Natural Park, Granada, Spain.</title>
        <authorList>
            <person name="Rodriguez M."/>
            <person name="Reina J.C."/>
            <person name="Bejar V."/>
            <person name="Llamas I."/>
        </authorList>
    </citation>
    <scope>NUCLEOTIDE SEQUENCE [LARGE SCALE GENOMIC DNA]</scope>
    <source>
        <strain evidence="2 3">N10</strain>
    </source>
</reference>
<keyword evidence="3" id="KW-1185">Reference proteome</keyword>
<proteinExistence type="predicted"/>
<dbReference type="RefSeq" id="WP_157336488.1">
    <property type="nucleotide sequence ID" value="NZ_RHLK01000007.1"/>
</dbReference>
<dbReference type="OrthoDB" id="2519374at2"/>
<keyword evidence="1" id="KW-0732">Signal</keyword>
<sequence>MIKGKLVASIIITTIFMGSHAMASASSFTNKDTSNWDFPSKTGLEAAKVENKILFTNTDVQWSADQLAKLQDNRVDPQFIPSFTYQADQDDLRSKLMVTNMPGAKFTRKDAQYGIGEEIQLSVLKTSDLVKDKSYFFYTTWLNMFDSNPSVSLITQQRFAQPNGTMNDIPKTSDIISKVSLKEAATLDKKYERLYLPKDFDSAFRQYSKDTKETKVKSYSLIDSKTKLIEFKQEADKKLIFTPDSTEVQFAITFDKSKFITSTYINKIVEENNLKISQIYAAGLKNNKEELTISWFDTSLEPMSLLESNKPLSTSFTITEIEGTAKVGDLIKIWNHSTVDVIEIEDKNGDRPTGVHWLNNLYDPKK</sequence>
<feature type="signal peptide" evidence="1">
    <location>
        <begin position="1"/>
        <end position="23"/>
    </location>
</feature>
<evidence type="ECO:0000256" key="1">
    <source>
        <dbReference type="SAM" id="SignalP"/>
    </source>
</evidence>
<protein>
    <submittedName>
        <fullName evidence="2">Uncharacterized protein</fullName>
    </submittedName>
</protein>
<evidence type="ECO:0000313" key="3">
    <source>
        <dbReference type="Proteomes" id="UP000490800"/>
    </source>
</evidence>
<comment type="caution">
    <text evidence="2">The sequence shown here is derived from an EMBL/GenBank/DDBJ whole genome shotgun (WGS) entry which is preliminary data.</text>
</comment>
<accession>A0A7X3FJ70</accession>
<dbReference type="EMBL" id="RHLK01000007">
    <property type="protein sequence ID" value="MVP00749.1"/>
    <property type="molecule type" value="Genomic_DNA"/>
</dbReference>
<organism evidence="2 3">
    <name type="scientific">Paenibacillus lutrae</name>
    <dbReference type="NCBI Taxonomy" id="2078573"/>
    <lineage>
        <taxon>Bacteria</taxon>
        <taxon>Bacillati</taxon>
        <taxon>Bacillota</taxon>
        <taxon>Bacilli</taxon>
        <taxon>Bacillales</taxon>
        <taxon>Paenibacillaceae</taxon>
        <taxon>Paenibacillus</taxon>
    </lineage>
</organism>
<gene>
    <name evidence="2" type="ORF">EDM21_14650</name>
</gene>
<evidence type="ECO:0000313" key="2">
    <source>
        <dbReference type="EMBL" id="MVP00749.1"/>
    </source>
</evidence>
<feature type="chain" id="PRO_5038919036" evidence="1">
    <location>
        <begin position="24"/>
        <end position="366"/>
    </location>
</feature>
<dbReference type="AlphaFoldDB" id="A0A7X3FJ70"/>
<name>A0A7X3FJ70_9BACL</name>
<dbReference type="Proteomes" id="UP000490800">
    <property type="component" value="Unassembled WGS sequence"/>
</dbReference>